<gene>
    <name evidence="1" type="ORF">SAMN06265219_101392</name>
</gene>
<evidence type="ECO:0000313" key="1">
    <source>
        <dbReference type="EMBL" id="SMO38838.1"/>
    </source>
</evidence>
<evidence type="ECO:0000313" key="2">
    <source>
        <dbReference type="Proteomes" id="UP000317557"/>
    </source>
</evidence>
<protein>
    <submittedName>
        <fullName evidence="1">Glycosyltransferase involved in cell wall bisynthesis</fullName>
    </submittedName>
</protein>
<sequence>MNVLIIGKVWPEPGSSAAGSRMMQLMEQFQQREWNITFASAAAESRFAVNLQEKGITPKRIKLNDASFDNFVSELGPDIVLFDRFMTEEQFGWRVAEQCPEALRILDTEDLHCLREARHQSWKKGEEVDLKSLDIAKREIASIYRSDLSLMISSYEIKILKKAFHVDDALLIHLPFMLDNIQENIITNWEPCDKRQCFISIGNFLHEPNWNAVLYLKEEIWPLIRKELPQAELHIYGAYPSQKVEQLHNERDGFLVKGRADDAKEVVENARVLLAPLRFGAGLKGKLIEAMQCGTPSVTTAIGAEAMHNDFPWPGEIREKPEEFAQAAVDLYRDEMKWQVAQERGVPIINQLYDKRELGNKLIRKLGEIRERLDSHRRENFTGQMLMHHTAASTRFMSKWIEAKNRITD</sequence>
<proteinExistence type="predicted"/>
<dbReference type="PANTHER" id="PTHR12526">
    <property type="entry name" value="GLYCOSYLTRANSFERASE"/>
    <property type="match status" value="1"/>
</dbReference>
<keyword evidence="2" id="KW-1185">Reference proteome</keyword>
<organism evidence="1 2">
    <name type="scientific">Gracilimonas mengyeensis</name>
    <dbReference type="NCBI Taxonomy" id="1302730"/>
    <lineage>
        <taxon>Bacteria</taxon>
        <taxon>Pseudomonadati</taxon>
        <taxon>Balneolota</taxon>
        <taxon>Balneolia</taxon>
        <taxon>Balneolales</taxon>
        <taxon>Balneolaceae</taxon>
        <taxon>Gracilimonas</taxon>
    </lineage>
</organism>
<dbReference type="PANTHER" id="PTHR12526:SF584">
    <property type="entry name" value="GLYCOSYLTRANSFERASE"/>
    <property type="match status" value="1"/>
</dbReference>
<name>A0A521AVG8_9BACT</name>
<reference evidence="1 2" key="1">
    <citation type="submission" date="2017-05" db="EMBL/GenBank/DDBJ databases">
        <authorList>
            <person name="Varghese N."/>
            <person name="Submissions S."/>
        </authorList>
    </citation>
    <scope>NUCLEOTIDE SEQUENCE [LARGE SCALE GENOMIC DNA]</scope>
    <source>
        <strain evidence="1 2">DSM 21985</strain>
    </source>
</reference>
<accession>A0A521AVG8</accession>
<keyword evidence="1" id="KW-0808">Transferase</keyword>
<dbReference type="GO" id="GO:0016740">
    <property type="term" value="F:transferase activity"/>
    <property type="evidence" value="ECO:0007669"/>
    <property type="project" value="UniProtKB-KW"/>
</dbReference>
<dbReference type="Proteomes" id="UP000317557">
    <property type="component" value="Unassembled WGS sequence"/>
</dbReference>
<dbReference type="Gene3D" id="3.40.50.2000">
    <property type="entry name" value="Glycogen Phosphorylase B"/>
    <property type="match status" value="1"/>
</dbReference>
<dbReference type="SUPFAM" id="SSF53756">
    <property type="entry name" value="UDP-Glycosyltransferase/glycogen phosphorylase"/>
    <property type="match status" value="1"/>
</dbReference>
<dbReference type="Pfam" id="PF13692">
    <property type="entry name" value="Glyco_trans_1_4"/>
    <property type="match status" value="1"/>
</dbReference>
<dbReference type="RefSeq" id="WP_246075104.1">
    <property type="nucleotide sequence ID" value="NZ_FXTP01000001.1"/>
</dbReference>
<dbReference type="AlphaFoldDB" id="A0A521AVG8"/>
<dbReference type="EMBL" id="FXTP01000001">
    <property type="protein sequence ID" value="SMO38838.1"/>
    <property type="molecule type" value="Genomic_DNA"/>
</dbReference>
<dbReference type="CDD" id="cd03801">
    <property type="entry name" value="GT4_PimA-like"/>
    <property type="match status" value="1"/>
</dbReference>